<dbReference type="InterPro" id="IPR043128">
    <property type="entry name" value="Rev_trsase/Diguanyl_cyclase"/>
</dbReference>
<reference evidence="3 4" key="1">
    <citation type="submission" date="2021-02" db="EMBL/GenBank/DDBJ databases">
        <title>Characterization of Marinitoga sp. nov. str. BP5-C20A.</title>
        <authorList>
            <person name="Erauso G."/>
            <person name="Postec A."/>
        </authorList>
    </citation>
    <scope>NUCLEOTIDE SEQUENCE [LARGE SCALE GENOMIC DNA]</scope>
    <source>
        <strain evidence="3 4">BP5-C20A</strain>
    </source>
</reference>
<evidence type="ECO:0000313" key="4">
    <source>
        <dbReference type="Proteomes" id="UP001232493"/>
    </source>
</evidence>
<name>A0ABY8PNA6_9BACT</name>
<evidence type="ECO:0000259" key="2">
    <source>
        <dbReference type="PROSITE" id="PS50887"/>
    </source>
</evidence>
<dbReference type="PANTHER" id="PTHR45138">
    <property type="entry name" value="REGULATORY COMPONENTS OF SENSORY TRANSDUCTION SYSTEM"/>
    <property type="match status" value="1"/>
</dbReference>
<feature type="transmembrane region" description="Helical" evidence="1">
    <location>
        <begin position="159"/>
        <end position="179"/>
    </location>
</feature>
<dbReference type="InterPro" id="IPR050469">
    <property type="entry name" value="Diguanylate_Cyclase"/>
</dbReference>
<evidence type="ECO:0000256" key="1">
    <source>
        <dbReference type="SAM" id="Phobius"/>
    </source>
</evidence>
<dbReference type="PANTHER" id="PTHR45138:SF9">
    <property type="entry name" value="DIGUANYLATE CYCLASE DGCM-RELATED"/>
    <property type="match status" value="1"/>
</dbReference>
<keyword evidence="4" id="KW-1185">Reference proteome</keyword>
<dbReference type="Pfam" id="PF00990">
    <property type="entry name" value="GGDEF"/>
    <property type="match status" value="1"/>
</dbReference>
<dbReference type="Proteomes" id="UP001232493">
    <property type="component" value="Chromosome"/>
</dbReference>
<dbReference type="InterPro" id="IPR029787">
    <property type="entry name" value="Nucleotide_cyclase"/>
</dbReference>
<dbReference type="NCBIfam" id="TIGR00254">
    <property type="entry name" value="GGDEF"/>
    <property type="match status" value="1"/>
</dbReference>
<dbReference type="Gene3D" id="3.30.70.270">
    <property type="match status" value="1"/>
</dbReference>
<dbReference type="EMBL" id="CP069362">
    <property type="protein sequence ID" value="WGS64076.1"/>
    <property type="molecule type" value="Genomic_DNA"/>
</dbReference>
<dbReference type="RefSeq" id="WP_280997428.1">
    <property type="nucleotide sequence ID" value="NZ_CP069362.1"/>
</dbReference>
<dbReference type="InterPro" id="IPR000160">
    <property type="entry name" value="GGDEF_dom"/>
</dbReference>
<protein>
    <submittedName>
        <fullName evidence="3">GGDEF domain-containing protein</fullName>
    </submittedName>
</protein>
<feature type="domain" description="GGDEF" evidence="2">
    <location>
        <begin position="367"/>
        <end position="489"/>
    </location>
</feature>
<dbReference type="PROSITE" id="PS50887">
    <property type="entry name" value="GGDEF"/>
    <property type="match status" value="1"/>
</dbReference>
<accession>A0ABY8PNA6</accession>
<proteinExistence type="predicted"/>
<dbReference type="CDD" id="cd01949">
    <property type="entry name" value="GGDEF"/>
    <property type="match status" value="1"/>
</dbReference>
<sequence>MEIDVQEKLKLYEKHINSTQFDIGFYFLIENISKFIESIDVNIYICENPNFVPENLFKIIRISRIFNFLRIRKIVILKGVKRQRVELMYKEKNLKLNYELLLKSESEIMYYIISKVSPLISLEMVSTLLKGSGLSYIMLNSRTFLEEAAKKETNVDKLIYIYLTAITVNMGGAFNRAILFRKKGDNYEVFRALGFKDEKEAHEVWRYMEEINIDFEEKIKSYKSSKYFSSLEKEIKTFKINKKIISKNPLFEEMLNSGKTIHIPVSVLPVEISDALNIIGECAICSLKTGNKDFGFVVADNRYNLKPISRDQLYILDYFSKQTVILWENKLFIDALKFEAEKDFLTGFYNRRSLEKYIETLTLSAKEDIGIVFIDLDDFKMINDTFGHDKGDEIIQIFSNIVLKNIRREDKPFRYGGDEFVLIFDSINSENLFNIISRINNEFEKETGYTFSSGGTICKDSSEIYQCLKKSDDLLYEIKKSSKGKILIK</sequence>
<organism evidence="3 4">
    <name type="scientific">Marinitoga aeolica</name>
    <dbReference type="NCBI Taxonomy" id="2809031"/>
    <lineage>
        <taxon>Bacteria</taxon>
        <taxon>Thermotogati</taxon>
        <taxon>Thermotogota</taxon>
        <taxon>Thermotogae</taxon>
        <taxon>Petrotogales</taxon>
        <taxon>Petrotogaceae</taxon>
        <taxon>Marinitoga</taxon>
    </lineage>
</organism>
<gene>
    <name evidence="3" type="ORF">JRV97_06745</name>
</gene>
<dbReference type="SMART" id="SM00267">
    <property type="entry name" value="GGDEF"/>
    <property type="match status" value="1"/>
</dbReference>
<keyword evidence="1" id="KW-1133">Transmembrane helix</keyword>
<dbReference type="SUPFAM" id="SSF55073">
    <property type="entry name" value="Nucleotide cyclase"/>
    <property type="match status" value="1"/>
</dbReference>
<keyword evidence="1" id="KW-0812">Transmembrane</keyword>
<keyword evidence="1" id="KW-0472">Membrane</keyword>
<evidence type="ECO:0000313" key="3">
    <source>
        <dbReference type="EMBL" id="WGS64076.1"/>
    </source>
</evidence>